<feature type="region of interest" description="Disordered" evidence="1">
    <location>
        <begin position="421"/>
        <end position="441"/>
    </location>
</feature>
<evidence type="ECO:0000256" key="1">
    <source>
        <dbReference type="SAM" id="MobiDB-lite"/>
    </source>
</evidence>
<accession>A0AAN7TEJ9</accession>
<dbReference type="AlphaFoldDB" id="A0AAN7TEJ9"/>
<feature type="region of interest" description="Disordered" evidence="1">
    <location>
        <begin position="30"/>
        <end position="160"/>
    </location>
</feature>
<evidence type="ECO:0000313" key="2">
    <source>
        <dbReference type="EMBL" id="KAK5112964.1"/>
    </source>
</evidence>
<reference evidence="2" key="1">
    <citation type="submission" date="2023-08" db="EMBL/GenBank/DDBJ databases">
        <title>Black Yeasts Isolated from many extreme environments.</title>
        <authorList>
            <person name="Coleine C."/>
            <person name="Stajich J.E."/>
            <person name="Selbmann L."/>
        </authorList>
    </citation>
    <scope>NUCLEOTIDE SEQUENCE</scope>
    <source>
        <strain evidence="2">CCFEE 5401</strain>
    </source>
</reference>
<comment type="caution">
    <text evidence="2">The sequence shown here is derived from an EMBL/GenBank/DDBJ whole genome shotgun (WGS) entry which is preliminary data.</text>
</comment>
<dbReference type="Proteomes" id="UP001310890">
    <property type="component" value="Unassembled WGS sequence"/>
</dbReference>
<protein>
    <submittedName>
        <fullName evidence="2">Uncharacterized protein</fullName>
    </submittedName>
</protein>
<sequence>MSNFERTPWEGKQRDAQELHYINKANKAMGYKASRSKANAPPAVPAKDRQYVPASPSGRTTNQSGAYPILGAGGLNANPPTATARKPVPASQPAAARRPVPKLDNTNTTTPKPQGARPILKDGKPTGQYATPGAIPTCMPGKDGKFRDNGATAERPRSRAGSITTAVANVFRRGSDAVKQKAELLNMDPRQRDAFAARFAPTGVRQVSEEREFQRRADPLSRPFEQKEALLKKNERNTHVVQRSGHGILAVEADYHNMVATSEFNARMNAGNKERRDKEILECLANGEHPSPPVRRMPTATLELNALERMRARISDQGVIIDNAPLRPINKPTLSAADKLILKFGNSLNKLQGHTRSRSNTMDSDKSFTDAAPAGTMKDCKVCNRSTLAMLKDDTCEPCRKAKLEEFHRLAKEVWNSDRLASAQREQSNANPDSPPFMRLVKQKKIRRVRYTIYADPGNPFLDDKDRNSVAILSLPFKPGLDTGPPTPGAAPLGMSFNSGMLNAGPSDNGSKSPEDGRANPGSGPDIRSPKPRRSGTPTMVRVDRRKSLAAVAEDSGHAPPKSPWRRESLRMIFPIQREQRRDVRSSKFYDFYDGLLNDYEDGDLG</sequence>
<feature type="compositionally biased region" description="Low complexity" evidence="1">
    <location>
        <begin position="479"/>
        <end position="494"/>
    </location>
</feature>
<proteinExistence type="predicted"/>
<feature type="compositionally biased region" description="Polar residues" evidence="1">
    <location>
        <begin position="496"/>
        <end position="512"/>
    </location>
</feature>
<dbReference type="EMBL" id="JAVRRL010000027">
    <property type="protein sequence ID" value="KAK5112964.1"/>
    <property type="molecule type" value="Genomic_DNA"/>
</dbReference>
<evidence type="ECO:0000313" key="3">
    <source>
        <dbReference type="Proteomes" id="UP001310890"/>
    </source>
</evidence>
<organism evidence="2 3">
    <name type="scientific">Meristemomyces frigidus</name>
    <dbReference type="NCBI Taxonomy" id="1508187"/>
    <lineage>
        <taxon>Eukaryota</taxon>
        <taxon>Fungi</taxon>
        <taxon>Dikarya</taxon>
        <taxon>Ascomycota</taxon>
        <taxon>Pezizomycotina</taxon>
        <taxon>Dothideomycetes</taxon>
        <taxon>Dothideomycetidae</taxon>
        <taxon>Mycosphaerellales</taxon>
        <taxon>Teratosphaeriaceae</taxon>
        <taxon>Meristemomyces</taxon>
    </lineage>
</organism>
<gene>
    <name evidence="2" type="ORF">LTR62_003786</name>
</gene>
<name>A0AAN7TEJ9_9PEZI</name>
<feature type="region of interest" description="Disordered" evidence="1">
    <location>
        <begin position="477"/>
        <end position="568"/>
    </location>
</feature>